<feature type="binding site" evidence="8">
    <location>
        <begin position="7"/>
        <end position="15"/>
    </location>
    <ligand>
        <name>ATP</name>
        <dbReference type="ChEBI" id="CHEBI:30616"/>
    </ligand>
</feature>
<reference evidence="11" key="1">
    <citation type="submission" date="2018-10" db="EMBL/GenBank/DDBJ databases">
        <authorList>
            <person name="Peiro R."/>
            <person name="Begona"/>
            <person name="Cbmso G."/>
            <person name="Lopez M."/>
            <person name="Gonzalez S."/>
            <person name="Sacristan E."/>
            <person name="Castillo E."/>
        </authorList>
    </citation>
    <scope>NUCLEOTIDE SEQUENCE [LARGE SCALE GENOMIC DNA]</scope>
</reference>
<evidence type="ECO:0000256" key="8">
    <source>
        <dbReference type="HAMAP-Rule" id="MF_00238"/>
    </source>
</evidence>
<dbReference type="InterPro" id="IPR027417">
    <property type="entry name" value="P-loop_NTPase"/>
</dbReference>
<comment type="subcellular location">
    <subcellularLocation>
        <location evidence="8">Cytoplasm</location>
    </subcellularLocation>
</comment>
<dbReference type="GO" id="GO:0036430">
    <property type="term" value="F:CMP kinase activity"/>
    <property type="evidence" value="ECO:0007669"/>
    <property type="project" value="RHEA"/>
</dbReference>
<dbReference type="NCBIfam" id="TIGR00017">
    <property type="entry name" value="cmk"/>
    <property type="match status" value="1"/>
</dbReference>
<comment type="catalytic activity">
    <reaction evidence="6 8">
        <text>dCMP + ATP = dCDP + ADP</text>
        <dbReference type="Rhea" id="RHEA:25094"/>
        <dbReference type="ChEBI" id="CHEBI:30616"/>
        <dbReference type="ChEBI" id="CHEBI:57566"/>
        <dbReference type="ChEBI" id="CHEBI:58593"/>
        <dbReference type="ChEBI" id="CHEBI:456216"/>
        <dbReference type="EC" id="2.7.4.25"/>
    </reaction>
</comment>
<evidence type="ECO:0000256" key="1">
    <source>
        <dbReference type="ARBA" id="ARBA00009427"/>
    </source>
</evidence>
<keyword evidence="5 8" id="KW-0067">ATP-binding</keyword>
<evidence type="ECO:0000313" key="10">
    <source>
        <dbReference type="EMBL" id="VCU08051.1"/>
    </source>
</evidence>
<evidence type="ECO:0000256" key="6">
    <source>
        <dbReference type="ARBA" id="ARBA00047615"/>
    </source>
</evidence>
<dbReference type="Pfam" id="PF02224">
    <property type="entry name" value="Cytidylate_kin"/>
    <property type="match status" value="1"/>
</dbReference>
<dbReference type="RefSeq" id="WP_129608188.1">
    <property type="nucleotide sequence ID" value="NZ_UWOC01000099.1"/>
</dbReference>
<name>A0A447CS53_9BRAD</name>
<dbReference type="GO" id="GO:0005524">
    <property type="term" value="F:ATP binding"/>
    <property type="evidence" value="ECO:0007669"/>
    <property type="project" value="UniProtKB-UniRule"/>
</dbReference>
<evidence type="ECO:0000256" key="3">
    <source>
        <dbReference type="ARBA" id="ARBA00022741"/>
    </source>
</evidence>
<feature type="domain" description="Cytidylate kinase" evidence="9">
    <location>
        <begin position="3"/>
        <end position="202"/>
    </location>
</feature>
<dbReference type="Proteomes" id="UP000289200">
    <property type="component" value="Unassembled WGS sequence"/>
</dbReference>
<accession>A0A447CS53</accession>
<keyword evidence="11" id="KW-1185">Reference proteome</keyword>
<evidence type="ECO:0000256" key="4">
    <source>
        <dbReference type="ARBA" id="ARBA00022777"/>
    </source>
</evidence>
<dbReference type="EC" id="2.7.4.25" evidence="8"/>
<evidence type="ECO:0000256" key="7">
    <source>
        <dbReference type="ARBA" id="ARBA00048478"/>
    </source>
</evidence>
<evidence type="ECO:0000256" key="2">
    <source>
        <dbReference type="ARBA" id="ARBA00022679"/>
    </source>
</evidence>
<dbReference type="OrthoDB" id="9807434at2"/>
<gene>
    <name evidence="8 10" type="primary">cmk</name>
    <name evidence="10" type="ORF">RHODGE_RHODGE_01187</name>
</gene>
<dbReference type="InterPro" id="IPR011994">
    <property type="entry name" value="Cytidylate_kinase_dom"/>
</dbReference>
<dbReference type="GO" id="GO:0006220">
    <property type="term" value="P:pyrimidine nucleotide metabolic process"/>
    <property type="evidence" value="ECO:0007669"/>
    <property type="project" value="UniProtKB-UniRule"/>
</dbReference>
<dbReference type="InterPro" id="IPR003136">
    <property type="entry name" value="Cytidylate_kin"/>
</dbReference>
<dbReference type="GO" id="GO:0005737">
    <property type="term" value="C:cytoplasm"/>
    <property type="evidence" value="ECO:0007669"/>
    <property type="project" value="UniProtKB-SubCell"/>
</dbReference>
<keyword evidence="4 8" id="KW-0418">Kinase</keyword>
<dbReference type="CDD" id="cd02020">
    <property type="entry name" value="CMPK"/>
    <property type="match status" value="1"/>
</dbReference>
<dbReference type="EMBL" id="UWOC01000099">
    <property type="protein sequence ID" value="VCU08051.1"/>
    <property type="molecule type" value="Genomic_DNA"/>
</dbReference>
<dbReference type="HAMAP" id="MF_00238">
    <property type="entry name" value="Cytidyl_kinase_type1"/>
    <property type="match status" value="1"/>
</dbReference>
<comment type="caution">
    <text evidence="10">The sequence shown here is derived from an EMBL/GenBank/DDBJ whole genome shotgun (WGS) entry which is preliminary data.</text>
</comment>
<evidence type="ECO:0000256" key="5">
    <source>
        <dbReference type="ARBA" id="ARBA00022840"/>
    </source>
</evidence>
<keyword evidence="3 8" id="KW-0547">Nucleotide-binding</keyword>
<sequence length="207" mass="21669">MIIAIDGPAASGKGTLGKRLAAHYGLRHLDTGLLYRGVAHVLLSAGHPADDRVRAAAAAAALDPGRLDEDALKTQAAGEGASIVSAFPEVRAALLDVQRRFAAAPPGAVLDGRDIGTVICPDADVKIFVTASAEERARRRFLEFRARGLAVTEAEVLDDIRRRDARDTGRAVAPLRPAADARLLDTTALDVEASVAAAIALVEAARR</sequence>
<comment type="catalytic activity">
    <reaction evidence="7 8">
        <text>CMP + ATP = CDP + ADP</text>
        <dbReference type="Rhea" id="RHEA:11600"/>
        <dbReference type="ChEBI" id="CHEBI:30616"/>
        <dbReference type="ChEBI" id="CHEBI:58069"/>
        <dbReference type="ChEBI" id="CHEBI:60377"/>
        <dbReference type="ChEBI" id="CHEBI:456216"/>
        <dbReference type="EC" id="2.7.4.25"/>
    </reaction>
</comment>
<comment type="similarity">
    <text evidence="1 8">Belongs to the cytidylate kinase family. Type 1 subfamily.</text>
</comment>
<evidence type="ECO:0000259" key="9">
    <source>
        <dbReference type="Pfam" id="PF02224"/>
    </source>
</evidence>
<proteinExistence type="inferred from homology"/>
<evidence type="ECO:0000313" key="11">
    <source>
        <dbReference type="Proteomes" id="UP000289200"/>
    </source>
</evidence>
<protein>
    <recommendedName>
        <fullName evidence="8">Cytidylate kinase</fullName>
        <shortName evidence="8">CK</shortName>
        <ecNumber evidence="8">2.7.4.25</ecNumber>
    </recommendedName>
    <alternativeName>
        <fullName evidence="8">Cytidine monophosphate kinase</fullName>
        <shortName evidence="8">CMP kinase</shortName>
    </alternativeName>
</protein>
<dbReference type="AlphaFoldDB" id="A0A447CS53"/>
<dbReference type="Gene3D" id="3.40.50.300">
    <property type="entry name" value="P-loop containing nucleotide triphosphate hydrolases"/>
    <property type="match status" value="1"/>
</dbReference>
<organism evidence="10 11">
    <name type="scientific">Rhodoplanes serenus</name>
    <dbReference type="NCBI Taxonomy" id="200615"/>
    <lineage>
        <taxon>Bacteria</taxon>
        <taxon>Pseudomonadati</taxon>
        <taxon>Pseudomonadota</taxon>
        <taxon>Alphaproteobacteria</taxon>
        <taxon>Hyphomicrobiales</taxon>
        <taxon>Nitrobacteraceae</taxon>
        <taxon>Rhodoplanes</taxon>
    </lineage>
</organism>
<keyword evidence="2 8" id="KW-0808">Transferase</keyword>
<dbReference type="SUPFAM" id="SSF52540">
    <property type="entry name" value="P-loop containing nucleoside triphosphate hydrolases"/>
    <property type="match status" value="1"/>
</dbReference>
<dbReference type="GO" id="GO:0036431">
    <property type="term" value="F:dCMP kinase activity"/>
    <property type="evidence" value="ECO:0007669"/>
    <property type="project" value="InterPro"/>
</dbReference>
<keyword evidence="8" id="KW-0963">Cytoplasm</keyword>